<feature type="compositionally biased region" description="Basic and acidic residues" evidence="1">
    <location>
        <begin position="59"/>
        <end position="68"/>
    </location>
</feature>
<reference evidence="2 3" key="1">
    <citation type="journal article" date="2019" name="Int. J. Syst. Evol. Microbiol.">
        <title>The Global Catalogue of Microorganisms (GCM) 10K type strain sequencing project: providing services to taxonomists for standard genome sequencing and annotation.</title>
        <authorList>
            <consortium name="The Broad Institute Genomics Platform"/>
            <consortium name="The Broad Institute Genome Sequencing Center for Infectious Disease"/>
            <person name="Wu L."/>
            <person name="Ma J."/>
        </authorList>
    </citation>
    <scope>NUCLEOTIDE SEQUENCE [LARGE SCALE GENOMIC DNA]</scope>
    <source>
        <strain evidence="2 3">JCM 4542</strain>
    </source>
</reference>
<organism evidence="2 3">
    <name type="scientific">Streptomyces luteosporeus</name>
    <dbReference type="NCBI Taxonomy" id="173856"/>
    <lineage>
        <taxon>Bacteria</taxon>
        <taxon>Bacillati</taxon>
        <taxon>Actinomycetota</taxon>
        <taxon>Actinomycetes</taxon>
        <taxon>Kitasatosporales</taxon>
        <taxon>Streptomycetaceae</taxon>
        <taxon>Streptomyces</taxon>
    </lineage>
</organism>
<feature type="compositionally biased region" description="Basic residues" evidence="1">
    <location>
        <begin position="28"/>
        <end position="39"/>
    </location>
</feature>
<gene>
    <name evidence="2" type="ORF">GCM10010315_53080</name>
</gene>
<proteinExistence type="predicted"/>
<name>A0ABN3U3U3_9ACTN</name>
<dbReference type="Proteomes" id="UP001500886">
    <property type="component" value="Unassembled WGS sequence"/>
</dbReference>
<feature type="compositionally biased region" description="Gly residues" evidence="1">
    <location>
        <begin position="120"/>
        <end position="129"/>
    </location>
</feature>
<evidence type="ECO:0000256" key="1">
    <source>
        <dbReference type="SAM" id="MobiDB-lite"/>
    </source>
</evidence>
<evidence type="ECO:0000313" key="2">
    <source>
        <dbReference type="EMBL" id="GAA2724121.1"/>
    </source>
</evidence>
<dbReference type="EMBL" id="BAAASL010000025">
    <property type="protein sequence ID" value="GAA2724121.1"/>
    <property type="molecule type" value="Genomic_DNA"/>
</dbReference>
<evidence type="ECO:0000313" key="3">
    <source>
        <dbReference type="Proteomes" id="UP001500886"/>
    </source>
</evidence>
<feature type="region of interest" description="Disordered" evidence="1">
    <location>
        <begin position="119"/>
        <end position="138"/>
    </location>
</feature>
<feature type="region of interest" description="Disordered" evidence="1">
    <location>
        <begin position="1"/>
        <end position="94"/>
    </location>
</feature>
<accession>A0ABN3U3U3</accession>
<sequence length="318" mass="31581">MEPRRREAPVQLRGHLPHPAGALGLPAQHRKARQGRPGRGRGQAGVEDEGAGGADQVGDDARRAEHRPALAAERLRQRHGRHDSGRARQAGGRHGPAAAVAEHAQAVRVVDQQGRAVLPAGGGEGGQRGGIAVDGEDGVGHGDRPPAVGRERLAHGLGVGVRDDGLAGTGQARAVDEGGVVGLVAHQQGLVRGGSGEGGDGGEVGGVAGGEHEGRLEAAEGGEFLLQAGVQLGAAGDQAGTGGAGAPVPGRLRRGGGDLGVAGQAQVVVARQVGEGGLGRARAQGAHQPRGGEPLVVGVDPVERVPLHAPSLAFGGFA</sequence>
<comment type="caution">
    <text evidence="2">The sequence shown here is derived from an EMBL/GenBank/DDBJ whole genome shotgun (WGS) entry which is preliminary data.</text>
</comment>
<keyword evidence="3" id="KW-1185">Reference proteome</keyword>
<protein>
    <submittedName>
        <fullName evidence="2">Uncharacterized protein</fullName>
    </submittedName>
</protein>